<dbReference type="Pfam" id="PF03006">
    <property type="entry name" value="HlyIII"/>
    <property type="match status" value="1"/>
</dbReference>
<feature type="binding site" evidence="6">
    <location>
        <position position="308"/>
    </location>
    <ligand>
        <name>Zn(2+)</name>
        <dbReference type="ChEBI" id="CHEBI:29105"/>
    </ligand>
</feature>
<dbReference type="GO" id="GO:0033211">
    <property type="term" value="P:adiponectin-activated signaling pathway"/>
    <property type="evidence" value="ECO:0007669"/>
    <property type="project" value="TreeGrafter"/>
</dbReference>
<feature type="binding site" evidence="6">
    <location>
        <position position="162"/>
    </location>
    <ligand>
        <name>Zn(2+)</name>
        <dbReference type="ChEBI" id="CHEBI:29105"/>
    </ligand>
</feature>
<evidence type="ECO:0000256" key="5">
    <source>
        <dbReference type="ARBA" id="ARBA00023136"/>
    </source>
</evidence>
<evidence type="ECO:0000256" key="6">
    <source>
        <dbReference type="PIRSR" id="PIRSR604254-1"/>
    </source>
</evidence>
<keyword evidence="4 8" id="KW-1133">Transmembrane helix</keyword>
<comment type="subcellular location">
    <subcellularLocation>
        <location evidence="1">Membrane</location>
        <topology evidence="1">Multi-pass membrane protein</topology>
    </subcellularLocation>
</comment>
<evidence type="ECO:0000256" key="1">
    <source>
        <dbReference type="ARBA" id="ARBA00004141"/>
    </source>
</evidence>
<evidence type="ECO:0000256" key="3">
    <source>
        <dbReference type="ARBA" id="ARBA00022692"/>
    </source>
</evidence>
<dbReference type="PANTHER" id="PTHR20855:SF52">
    <property type="entry name" value="ADIPONECTIN RECEPTOR PROTEIN"/>
    <property type="match status" value="1"/>
</dbReference>
<reference evidence="9 10" key="1">
    <citation type="submission" date="2024-05" db="EMBL/GenBank/DDBJ databases">
        <authorList>
            <person name="Wallberg A."/>
        </authorList>
    </citation>
    <scope>NUCLEOTIDE SEQUENCE [LARGE SCALE GENOMIC DNA]</scope>
</reference>
<feature type="binding site" evidence="6">
    <location>
        <position position="312"/>
    </location>
    <ligand>
        <name>Zn(2+)</name>
        <dbReference type="ChEBI" id="CHEBI:29105"/>
    </ligand>
</feature>
<keyword evidence="6" id="KW-0479">Metal-binding</keyword>
<feature type="transmembrane region" description="Helical" evidence="8">
    <location>
        <begin position="269"/>
        <end position="290"/>
    </location>
</feature>
<evidence type="ECO:0000256" key="2">
    <source>
        <dbReference type="ARBA" id="ARBA00007018"/>
    </source>
</evidence>
<evidence type="ECO:0000256" key="7">
    <source>
        <dbReference type="SAM" id="MobiDB-lite"/>
    </source>
</evidence>
<feature type="transmembrane region" description="Helical" evidence="8">
    <location>
        <begin position="113"/>
        <end position="130"/>
    </location>
</feature>
<dbReference type="EMBL" id="CAXKWB010005950">
    <property type="protein sequence ID" value="CAL4080700.1"/>
    <property type="molecule type" value="Genomic_DNA"/>
</dbReference>
<keyword evidence="3 8" id="KW-0812">Transmembrane</keyword>
<feature type="transmembrane region" description="Helical" evidence="8">
    <location>
        <begin position="142"/>
        <end position="165"/>
    </location>
</feature>
<comment type="similarity">
    <text evidence="2">Belongs to the ADIPOR family.</text>
</comment>
<feature type="transmembrane region" description="Helical" evidence="8">
    <location>
        <begin position="180"/>
        <end position="200"/>
    </location>
</feature>
<keyword evidence="5 8" id="KW-0472">Membrane</keyword>
<accession>A0AAV2QCS2</accession>
<comment type="caution">
    <text evidence="9">The sequence shown here is derived from an EMBL/GenBank/DDBJ whole genome shotgun (WGS) entry which is preliminary data.</text>
</comment>
<dbReference type="PANTHER" id="PTHR20855">
    <property type="entry name" value="ADIPOR/PROGESTIN RECEPTOR-RELATED"/>
    <property type="match status" value="1"/>
</dbReference>
<dbReference type="GO" id="GO:0046872">
    <property type="term" value="F:metal ion binding"/>
    <property type="evidence" value="ECO:0007669"/>
    <property type="project" value="UniProtKB-KW"/>
</dbReference>
<feature type="compositionally biased region" description="Basic and acidic residues" evidence="7">
    <location>
        <begin position="38"/>
        <end position="53"/>
    </location>
</feature>
<dbReference type="AlphaFoldDB" id="A0AAV2QCS2"/>
<evidence type="ECO:0000313" key="9">
    <source>
        <dbReference type="EMBL" id="CAL4080700.1"/>
    </source>
</evidence>
<gene>
    <name evidence="9" type="ORF">MNOR_LOCUS11361</name>
</gene>
<evidence type="ECO:0000256" key="8">
    <source>
        <dbReference type="SAM" id="Phobius"/>
    </source>
</evidence>
<keyword evidence="10" id="KW-1185">Reference proteome</keyword>
<feature type="compositionally biased region" description="Basic and acidic residues" evidence="7">
    <location>
        <begin position="1"/>
        <end position="12"/>
    </location>
</feature>
<dbReference type="GO" id="GO:0038023">
    <property type="term" value="F:signaling receptor activity"/>
    <property type="evidence" value="ECO:0007669"/>
    <property type="project" value="TreeGrafter"/>
</dbReference>
<feature type="transmembrane region" description="Helical" evidence="8">
    <location>
        <begin position="207"/>
        <end position="226"/>
    </location>
</feature>
<dbReference type="Proteomes" id="UP001497623">
    <property type="component" value="Unassembled WGS sequence"/>
</dbReference>
<name>A0AAV2QCS2_MEGNR</name>
<dbReference type="GO" id="GO:0005886">
    <property type="term" value="C:plasma membrane"/>
    <property type="evidence" value="ECO:0007669"/>
    <property type="project" value="TreeGrafter"/>
</dbReference>
<dbReference type="InterPro" id="IPR004254">
    <property type="entry name" value="AdipoR/HlyIII-related"/>
</dbReference>
<keyword evidence="6" id="KW-0862">Zinc</keyword>
<sequence>MDGKDKIKENMLKDTTINGSGFEEELGDKGNLRQRSTKQTEARENDVTSSDNVHDISKPIVDKLPSLSLVNHSTLPKWLQDNEYHINHNRPPLPSFAECFKSVFKLHTETGNIWTHLVGCVAAIFGMIYYMSVTPIVYEEKLIISAYFVGAILCLGFSTMFHTLICHSEFVCKLCRKLDYSGISCLITGSTVPIYYFLFYCDYIPKVIYISMVIILGITTFILSLLDKFGTPEYRATRSLTFVIFGLSAVIPAVHYMSIMDWDEKINITAMQSLFILAFFYIAGAAIYAARVPEKLFPGKFDLWIQSHQIFHVFVLAGAYVTYYELKELAAHRHMYMNCDVVNVADIILV</sequence>
<proteinExistence type="inferred from homology"/>
<feature type="non-terminal residue" evidence="9">
    <location>
        <position position="350"/>
    </location>
</feature>
<feature type="region of interest" description="Disordered" evidence="7">
    <location>
        <begin position="1"/>
        <end position="53"/>
    </location>
</feature>
<feature type="transmembrane region" description="Helical" evidence="8">
    <location>
        <begin position="238"/>
        <end position="257"/>
    </location>
</feature>
<evidence type="ECO:0000313" key="10">
    <source>
        <dbReference type="Proteomes" id="UP001497623"/>
    </source>
</evidence>
<protein>
    <submittedName>
        <fullName evidence="9">Uncharacterized protein</fullName>
    </submittedName>
</protein>
<organism evidence="9 10">
    <name type="scientific">Meganyctiphanes norvegica</name>
    <name type="common">Northern krill</name>
    <name type="synonym">Thysanopoda norvegica</name>
    <dbReference type="NCBI Taxonomy" id="48144"/>
    <lineage>
        <taxon>Eukaryota</taxon>
        <taxon>Metazoa</taxon>
        <taxon>Ecdysozoa</taxon>
        <taxon>Arthropoda</taxon>
        <taxon>Crustacea</taxon>
        <taxon>Multicrustacea</taxon>
        <taxon>Malacostraca</taxon>
        <taxon>Eumalacostraca</taxon>
        <taxon>Eucarida</taxon>
        <taxon>Euphausiacea</taxon>
        <taxon>Euphausiidae</taxon>
        <taxon>Meganyctiphanes</taxon>
    </lineage>
</organism>
<evidence type="ECO:0000256" key="4">
    <source>
        <dbReference type="ARBA" id="ARBA00022989"/>
    </source>
</evidence>